<dbReference type="InterPro" id="IPR003439">
    <property type="entry name" value="ABC_transporter-like_ATP-bd"/>
</dbReference>
<dbReference type="STRING" id="368603.AYY16_05585"/>
<evidence type="ECO:0000256" key="4">
    <source>
        <dbReference type="ARBA" id="ARBA00022967"/>
    </source>
</evidence>
<dbReference type="EMBL" id="LZEX01000001">
    <property type="protein sequence ID" value="OBU11530.1"/>
    <property type="molecule type" value="Genomic_DNA"/>
</dbReference>
<dbReference type="PANTHER" id="PTHR42794:SF1">
    <property type="entry name" value="HEMIN IMPORT ATP-BINDING PROTEIN HMUV"/>
    <property type="match status" value="1"/>
</dbReference>
<gene>
    <name evidence="7" type="ORF">AYY17_02070</name>
</gene>
<evidence type="ECO:0000256" key="5">
    <source>
        <dbReference type="ARBA" id="ARBA00037066"/>
    </source>
</evidence>
<proteinExistence type="predicted"/>
<comment type="function">
    <text evidence="5">Part of the ABC transporter complex HmuTUV involved in hemin import. Responsible for energy coupling to the transport system.</text>
</comment>
<reference evidence="7 8" key="1">
    <citation type="submission" date="2016-06" db="EMBL/GenBank/DDBJ databases">
        <authorList>
            <person name="Kjaerup R.B."/>
            <person name="Dalgaard T.S."/>
            <person name="Juul-Madsen H.R."/>
        </authorList>
    </citation>
    <scope>NUCLEOTIDE SEQUENCE [LARGE SCALE GENOMIC DNA]</scope>
    <source>
        <strain evidence="7 8">GCSL-Mp3</strain>
    </source>
</reference>
<name>A0A1B8HQH6_9GAMM</name>
<evidence type="ECO:0000313" key="8">
    <source>
        <dbReference type="Proteomes" id="UP000092247"/>
    </source>
</evidence>
<evidence type="ECO:0000256" key="1">
    <source>
        <dbReference type="ARBA" id="ARBA00022448"/>
    </source>
</evidence>
<dbReference type="CDD" id="cd03214">
    <property type="entry name" value="ABC_Iron-Siderophores_B12_Hemin"/>
    <property type="match status" value="1"/>
</dbReference>
<feature type="domain" description="ABC transporter" evidence="6">
    <location>
        <begin position="13"/>
        <end position="245"/>
    </location>
</feature>
<dbReference type="Proteomes" id="UP000092247">
    <property type="component" value="Unassembled WGS sequence"/>
</dbReference>
<dbReference type="AlphaFoldDB" id="A0A1B8HQH6"/>
<accession>A0A1B8HQH6</accession>
<keyword evidence="2" id="KW-0547">Nucleotide-binding</keyword>
<dbReference type="Pfam" id="PF00005">
    <property type="entry name" value="ABC_tran"/>
    <property type="match status" value="1"/>
</dbReference>
<sequence length="263" mass="28782">MCKNMGALPAPLLTARNVSFTSGKRNIIRDVSLTLNCGEITAIIGPNGAGKSTLLRLLSGYHAADCGQITILNRPLQSWSADALSHIRAVMTQHTRISVPYPVRDIITLGCLPQKPHVLQNIINLTACEPLLARRWHALSGGEQQRVHLARALMQLGDTSHKPCLLFLDEPTAALDLYHQQSLLRMLKQQTTNSPLAVCCILHDLNLASLYADHIILLHNGTIAAQGKPKQVLDTPRLTGVYKAALMTDIHPVTGKPRIYLNP</sequence>
<dbReference type="PROSITE" id="PS50893">
    <property type="entry name" value="ABC_TRANSPORTER_2"/>
    <property type="match status" value="1"/>
</dbReference>
<keyword evidence="3 7" id="KW-0067">ATP-binding</keyword>
<evidence type="ECO:0000256" key="2">
    <source>
        <dbReference type="ARBA" id="ARBA00022741"/>
    </source>
</evidence>
<evidence type="ECO:0000256" key="3">
    <source>
        <dbReference type="ARBA" id="ARBA00022840"/>
    </source>
</evidence>
<dbReference type="Gene3D" id="3.40.50.300">
    <property type="entry name" value="P-loop containing nucleotide triphosphate hydrolases"/>
    <property type="match status" value="1"/>
</dbReference>
<dbReference type="SUPFAM" id="SSF52540">
    <property type="entry name" value="P-loop containing nucleoside triphosphate hydrolases"/>
    <property type="match status" value="1"/>
</dbReference>
<dbReference type="RefSeq" id="WP_067420878.1">
    <property type="nucleotide sequence ID" value="NZ_LZEX01000001.1"/>
</dbReference>
<protein>
    <submittedName>
        <fullName evidence="7">Hemin transporter ATP-binding protein</fullName>
    </submittedName>
</protein>
<dbReference type="GO" id="GO:0016887">
    <property type="term" value="F:ATP hydrolysis activity"/>
    <property type="evidence" value="ECO:0007669"/>
    <property type="project" value="InterPro"/>
</dbReference>
<dbReference type="GO" id="GO:0005524">
    <property type="term" value="F:ATP binding"/>
    <property type="evidence" value="ECO:0007669"/>
    <property type="project" value="UniProtKB-KW"/>
</dbReference>
<dbReference type="SMART" id="SM00382">
    <property type="entry name" value="AAA"/>
    <property type="match status" value="1"/>
</dbReference>
<evidence type="ECO:0000313" key="7">
    <source>
        <dbReference type="EMBL" id="OBU11530.1"/>
    </source>
</evidence>
<keyword evidence="4" id="KW-1278">Translocase</keyword>
<dbReference type="NCBIfam" id="NF010068">
    <property type="entry name" value="PRK13548.1"/>
    <property type="match status" value="1"/>
</dbReference>
<evidence type="ECO:0000259" key="6">
    <source>
        <dbReference type="PROSITE" id="PS50893"/>
    </source>
</evidence>
<keyword evidence="1" id="KW-0813">Transport</keyword>
<organism evidence="7 8">
    <name type="scientific">Morganella psychrotolerans</name>
    <dbReference type="NCBI Taxonomy" id="368603"/>
    <lineage>
        <taxon>Bacteria</taxon>
        <taxon>Pseudomonadati</taxon>
        <taxon>Pseudomonadota</taxon>
        <taxon>Gammaproteobacteria</taxon>
        <taxon>Enterobacterales</taxon>
        <taxon>Morganellaceae</taxon>
        <taxon>Morganella</taxon>
    </lineage>
</organism>
<dbReference type="InterPro" id="IPR027417">
    <property type="entry name" value="P-loop_NTPase"/>
</dbReference>
<comment type="caution">
    <text evidence="7">The sequence shown here is derived from an EMBL/GenBank/DDBJ whole genome shotgun (WGS) entry which is preliminary data.</text>
</comment>
<dbReference type="InterPro" id="IPR003593">
    <property type="entry name" value="AAA+_ATPase"/>
</dbReference>
<dbReference type="PANTHER" id="PTHR42794">
    <property type="entry name" value="HEMIN IMPORT ATP-BINDING PROTEIN HMUV"/>
    <property type="match status" value="1"/>
</dbReference>